<proteinExistence type="predicted"/>
<gene>
    <name evidence="1" type="ORF">D2E76_23215</name>
</gene>
<name>A0ABD7HI79_9MYCO</name>
<dbReference type="RefSeq" id="WP_100520492.1">
    <property type="nucleotide sequence ID" value="NZ_QXBN01000023.1"/>
</dbReference>
<organism evidence="1 2">
    <name type="scientific">Mycobacteroides abscessus</name>
    <dbReference type="NCBI Taxonomy" id="36809"/>
    <lineage>
        <taxon>Bacteria</taxon>
        <taxon>Bacillati</taxon>
        <taxon>Actinomycetota</taxon>
        <taxon>Actinomycetes</taxon>
        <taxon>Mycobacteriales</taxon>
        <taxon>Mycobacteriaceae</taxon>
        <taxon>Mycobacteroides</taxon>
    </lineage>
</organism>
<dbReference type="AlphaFoldDB" id="A0ABD7HI79"/>
<sequence length="113" mass="13125">MGATDLDTLESEVAAEYVELLAKRLPPNLSSLEGWMQTADWSNFERSTERRDAIGSEFPREQWVVHPGRRTVALTLVRHVIRLIRDKPDHPRNEELFQQMAFLFTYGGRERIA</sequence>
<protein>
    <submittedName>
        <fullName evidence="1">Uncharacterized protein</fullName>
    </submittedName>
</protein>
<reference evidence="1 2" key="1">
    <citation type="submission" date="2018-08" db="EMBL/GenBank/DDBJ databases">
        <title>Linezolid Resistance in Mycobacterium abscessus: MIC Distribution and Comprehensive Investigation of Resistance Mechanisms.</title>
        <authorList>
            <person name="Ye M."/>
            <person name="Xu L."/>
            <person name="Zou Y."/>
            <person name="Li B."/>
            <person name="Guo Q."/>
            <person name="Zhang Y."/>
            <person name="Zhan M."/>
            <person name="Xu B."/>
            <person name="Yu F."/>
            <person name="Zhang Z."/>
            <person name="Chu H."/>
        </authorList>
    </citation>
    <scope>NUCLEOTIDE SEQUENCE [LARGE SCALE GENOMIC DNA]</scope>
    <source>
        <strain evidence="1 2">G143</strain>
    </source>
</reference>
<evidence type="ECO:0000313" key="2">
    <source>
        <dbReference type="Proteomes" id="UP000284557"/>
    </source>
</evidence>
<dbReference type="Proteomes" id="UP000284557">
    <property type="component" value="Unassembled WGS sequence"/>
</dbReference>
<comment type="caution">
    <text evidence="1">The sequence shown here is derived from an EMBL/GenBank/DDBJ whole genome shotgun (WGS) entry which is preliminary data.</text>
</comment>
<evidence type="ECO:0000313" key="1">
    <source>
        <dbReference type="EMBL" id="RIT32724.1"/>
    </source>
</evidence>
<dbReference type="EMBL" id="QXBN01000023">
    <property type="protein sequence ID" value="RIT32724.1"/>
    <property type="molecule type" value="Genomic_DNA"/>
</dbReference>
<accession>A0ABD7HI79</accession>